<dbReference type="KEGG" id="mut:GVT53_20290"/>
<dbReference type="Proteomes" id="UP000502928">
    <property type="component" value="Chromosome"/>
</dbReference>
<dbReference type="PANTHER" id="PTHR41532:SF1">
    <property type="entry name" value="FIXS PROTEIN"/>
    <property type="match status" value="1"/>
</dbReference>
<keyword evidence="1" id="KW-1133">Transmembrane helix</keyword>
<evidence type="ECO:0000313" key="3">
    <source>
        <dbReference type="Proteomes" id="UP000502928"/>
    </source>
</evidence>
<dbReference type="RefSeq" id="WP_166250260.1">
    <property type="nucleotide sequence ID" value="NZ_CP049616.1"/>
</dbReference>
<dbReference type="EMBL" id="CP049616">
    <property type="protein sequence ID" value="QII46920.1"/>
    <property type="molecule type" value="Genomic_DNA"/>
</dbReference>
<keyword evidence="3" id="KW-1185">Reference proteome</keyword>
<name>A0A6G7J8A5_9FLAO</name>
<dbReference type="InterPro" id="IPR004714">
    <property type="entry name" value="Cyt_oxidase_maturation_cbb3"/>
</dbReference>
<evidence type="ECO:0000313" key="2">
    <source>
        <dbReference type="EMBL" id="QII46920.1"/>
    </source>
</evidence>
<protein>
    <submittedName>
        <fullName evidence="2">Cbb3-type cytochrome oxidase assembly protein CcoS</fullName>
    </submittedName>
</protein>
<dbReference type="PANTHER" id="PTHR41532">
    <property type="entry name" value="FIXS PROTEIN"/>
    <property type="match status" value="1"/>
</dbReference>
<evidence type="ECO:0000256" key="1">
    <source>
        <dbReference type="SAM" id="Phobius"/>
    </source>
</evidence>
<sequence>MSVIYVLLAISITVAVIFFVAFVFSVKSGQYDDTYTPSVRMLFEDEVVKDKDKSNLNKKEIEQTKSTNQ</sequence>
<reference evidence="2 3" key="1">
    <citation type="submission" date="2020-02" db="EMBL/GenBank/DDBJ databases">
        <title>Complete genome of Muricauda sp. 501str8.</title>
        <authorList>
            <person name="Dong B."/>
            <person name="Zhu S."/>
            <person name="Yang J."/>
            <person name="Chen J."/>
        </authorList>
    </citation>
    <scope>NUCLEOTIDE SEQUENCE [LARGE SCALE GENOMIC DNA]</scope>
    <source>
        <strain evidence="2 3">501str8</strain>
    </source>
</reference>
<proteinExistence type="predicted"/>
<keyword evidence="1" id="KW-0812">Transmembrane</keyword>
<organism evidence="2 3">
    <name type="scientific">Flagellimonas oceani</name>
    <dbReference type="NCBI Taxonomy" id="2698672"/>
    <lineage>
        <taxon>Bacteria</taxon>
        <taxon>Pseudomonadati</taxon>
        <taxon>Bacteroidota</taxon>
        <taxon>Flavobacteriia</taxon>
        <taxon>Flavobacteriales</taxon>
        <taxon>Flavobacteriaceae</taxon>
        <taxon>Flagellimonas</taxon>
    </lineage>
</organism>
<accession>A0A6G7J8A5</accession>
<keyword evidence="1" id="KW-0472">Membrane</keyword>
<gene>
    <name evidence="2" type="primary">ccoS</name>
    <name evidence="2" type="ORF">GVT53_20290</name>
</gene>
<feature type="transmembrane region" description="Helical" evidence="1">
    <location>
        <begin position="6"/>
        <end position="26"/>
    </location>
</feature>
<dbReference type="Pfam" id="PF03597">
    <property type="entry name" value="FixS"/>
    <property type="match status" value="1"/>
</dbReference>
<dbReference type="NCBIfam" id="TIGR00847">
    <property type="entry name" value="ccoS"/>
    <property type="match status" value="1"/>
</dbReference>
<dbReference type="AlphaFoldDB" id="A0A6G7J8A5"/>